<organism evidence="1 2">
    <name type="scientific">Hufsiella ginkgonis</name>
    <dbReference type="NCBI Taxonomy" id="2695274"/>
    <lineage>
        <taxon>Bacteria</taxon>
        <taxon>Pseudomonadati</taxon>
        <taxon>Bacteroidota</taxon>
        <taxon>Sphingobacteriia</taxon>
        <taxon>Sphingobacteriales</taxon>
        <taxon>Sphingobacteriaceae</taxon>
        <taxon>Hufsiella</taxon>
    </lineage>
</organism>
<proteinExistence type="predicted"/>
<dbReference type="AlphaFoldDB" id="A0A7K1XT24"/>
<comment type="caution">
    <text evidence="1">The sequence shown here is derived from an EMBL/GenBank/DDBJ whole genome shotgun (WGS) entry which is preliminary data.</text>
</comment>
<gene>
    <name evidence="1" type="ORF">GS398_01850</name>
</gene>
<dbReference type="EMBL" id="WVHS01000001">
    <property type="protein sequence ID" value="MXV14027.1"/>
    <property type="molecule type" value="Genomic_DNA"/>
</dbReference>
<accession>A0A7K1XT24</accession>
<sequence>MVRELSADKFEQLEAIKSEPGARTITIDPATHHIYLSAAKTEPPAAVGGRPKVVPGTFHVIDIGK</sequence>
<evidence type="ECO:0000313" key="1">
    <source>
        <dbReference type="EMBL" id="MXV14027.1"/>
    </source>
</evidence>
<dbReference type="RefSeq" id="WP_160905036.1">
    <property type="nucleotide sequence ID" value="NZ_WVHS01000001.1"/>
</dbReference>
<reference evidence="1 2" key="1">
    <citation type="submission" date="2019-11" db="EMBL/GenBank/DDBJ databases">
        <title>Pedobacter sp. HMF7056 Genome sequencing and assembly.</title>
        <authorList>
            <person name="Kang H."/>
            <person name="Kim H."/>
            <person name="Joh K."/>
        </authorList>
    </citation>
    <scope>NUCLEOTIDE SEQUENCE [LARGE SCALE GENOMIC DNA]</scope>
    <source>
        <strain evidence="1 2">HMF7056</strain>
    </source>
</reference>
<keyword evidence="2" id="KW-1185">Reference proteome</keyword>
<name>A0A7K1XT24_9SPHI</name>
<dbReference type="Proteomes" id="UP000451233">
    <property type="component" value="Unassembled WGS sequence"/>
</dbReference>
<evidence type="ECO:0000313" key="2">
    <source>
        <dbReference type="Proteomes" id="UP000451233"/>
    </source>
</evidence>
<protein>
    <submittedName>
        <fullName evidence="1">Uncharacterized protein</fullName>
    </submittedName>
</protein>